<dbReference type="EMBL" id="VMBG01000002">
    <property type="protein sequence ID" value="TSJ77062.1"/>
    <property type="molecule type" value="Genomic_DNA"/>
</dbReference>
<evidence type="ECO:0000313" key="2">
    <source>
        <dbReference type="Proteomes" id="UP000315648"/>
    </source>
</evidence>
<gene>
    <name evidence="1" type="ORF">FPL22_13240</name>
</gene>
<organism evidence="1 2">
    <name type="scientific">Rariglobus hedericola</name>
    <dbReference type="NCBI Taxonomy" id="2597822"/>
    <lineage>
        <taxon>Bacteria</taxon>
        <taxon>Pseudomonadati</taxon>
        <taxon>Verrucomicrobiota</taxon>
        <taxon>Opitutia</taxon>
        <taxon>Opitutales</taxon>
        <taxon>Opitutaceae</taxon>
        <taxon>Rariglobus</taxon>
    </lineage>
</organism>
<evidence type="ECO:0000313" key="1">
    <source>
        <dbReference type="EMBL" id="TSJ77062.1"/>
    </source>
</evidence>
<dbReference type="AlphaFoldDB" id="A0A556QKC8"/>
<name>A0A556QKC8_9BACT</name>
<dbReference type="Proteomes" id="UP000315648">
    <property type="component" value="Unassembled WGS sequence"/>
</dbReference>
<accession>A0A556QKC8</accession>
<protein>
    <submittedName>
        <fullName evidence="1">Uncharacterized protein</fullName>
    </submittedName>
</protein>
<proteinExistence type="predicted"/>
<dbReference type="RefSeq" id="WP_144230883.1">
    <property type="nucleotide sequence ID" value="NZ_CBCRVV010000039.1"/>
</dbReference>
<reference evidence="1 2" key="1">
    <citation type="submission" date="2019-07" db="EMBL/GenBank/DDBJ databases">
        <title>Description of 53C-WASEF.</title>
        <authorList>
            <person name="Pitt A."/>
            <person name="Hahn M.W."/>
        </authorList>
    </citation>
    <scope>NUCLEOTIDE SEQUENCE [LARGE SCALE GENOMIC DNA]</scope>
    <source>
        <strain evidence="1 2">53C-WASEF</strain>
    </source>
</reference>
<dbReference type="OrthoDB" id="194296at2"/>
<comment type="caution">
    <text evidence="1">The sequence shown here is derived from an EMBL/GenBank/DDBJ whole genome shotgun (WGS) entry which is preliminary data.</text>
</comment>
<keyword evidence="2" id="KW-1185">Reference proteome</keyword>
<sequence>MKPVAPKSYLSTILLAVVLLVLLAGILIPTLGRVKSVPRGPDSSNIRQIGQASLIYMMSNNDRFPEATHVWDFARQLAESGGLDVASMWQSKVDPAFNDSADVPRTVLVPGDSHPRQLDPLFRQIKPCIAVPLGKLTNEMPSSTPIAWTRGLQLDGTWAKHSPYGTDGGYIVFMGGNVAFYRNLISDDDKLLRFDGKGKTSNILDALPPGCRIGEYVPTLTEQSEWAKR</sequence>